<dbReference type="Pfam" id="PF12833">
    <property type="entry name" value="HTH_18"/>
    <property type="match status" value="1"/>
</dbReference>
<dbReference type="PROSITE" id="PS01124">
    <property type="entry name" value="HTH_ARAC_FAMILY_2"/>
    <property type="match status" value="1"/>
</dbReference>
<keyword evidence="3" id="KW-0804">Transcription</keyword>
<keyword evidence="1" id="KW-0805">Transcription regulation</keyword>
<dbReference type="SMART" id="SM00342">
    <property type="entry name" value="HTH_ARAC"/>
    <property type="match status" value="1"/>
</dbReference>
<organism evidence="5 6">
    <name type="scientific">Facklamia lactis</name>
    <dbReference type="NCBI Taxonomy" id="2749967"/>
    <lineage>
        <taxon>Bacteria</taxon>
        <taxon>Bacillati</taxon>
        <taxon>Bacillota</taxon>
        <taxon>Bacilli</taxon>
        <taxon>Lactobacillales</taxon>
        <taxon>Aerococcaceae</taxon>
        <taxon>Facklamia</taxon>
    </lineage>
</organism>
<reference evidence="5 6" key="1">
    <citation type="submission" date="2020-07" db="EMBL/GenBank/DDBJ databases">
        <title>Facklamia lactis sp. nov., isolated from raw milk.</title>
        <authorList>
            <person name="Doll E.V."/>
            <person name="Huptas C."/>
            <person name="Staib L."/>
            <person name="Wenning M."/>
            <person name="Scherer S."/>
        </authorList>
    </citation>
    <scope>NUCLEOTIDE SEQUENCE [LARGE SCALE GENOMIC DNA]</scope>
    <source>
        <strain evidence="5 6">DSM 111018</strain>
    </source>
</reference>
<protein>
    <submittedName>
        <fullName evidence="5">Helix-turn-helix transcriptional regulator</fullName>
    </submittedName>
</protein>
<dbReference type="PANTHER" id="PTHR43280">
    <property type="entry name" value="ARAC-FAMILY TRANSCRIPTIONAL REGULATOR"/>
    <property type="match status" value="1"/>
</dbReference>
<dbReference type="SUPFAM" id="SSF46689">
    <property type="entry name" value="Homeodomain-like"/>
    <property type="match status" value="1"/>
</dbReference>
<gene>
    <name evidence="5" type="ORF">HZY91_08185</name>
</gene>
<name>A0ABS0LRR8_9LACT</name>
<dbReference type="Proteomes" id="UP000721415">
    <property type="component" value="Unassembled WGS sequence"/>
</dbReference>
<evidence type="ECO:0000256" key="3">
    <source>
        <dbReference type="ARBA" id="ARBA00023163"/>
    </source>
</evidence>
<keyword evidence="2" id="KW-0238">DNA-binding</keyword>
<sequence length="330" mass="37882">MIPIKPTHTSLNCEDCHLCQKFNPIGKTFLIDQEDYQGNLWHYETDSFSLTIHDLFIKENIVFNSMTADVDSTSIESTYLSSAKGEWLQPYQSIESNSLYIHPASRPLPSFVLHRQALWLSLNILFKEPLIAQYWDRPLEAFDPSQPIVKTNPALAQKIGSIAQEMIHCSMCPTASHLFFEAKSKEWLSITLQALMQEQEEKPLKHNDREAIEKVAAYINNHYASEIPQKLLEDIALMSGTKLKTTFKKHFHMSITEYTQRKRINIAENLLLTTDMEIKDIAKSVGYQSASRLTTLFKRYKGIHSKDVRKIAQTNEAPVHQCPKASQQIQ</sequence>
<accession>A0ABS0LRR8</accession>
<dbReference type="Gene3D" id="1.10.10.60">
    <property type="entry name" value="Homeodomain-like"/>
    <property type="match status" value="2"/>
</dbReference>
<dbReference type="EMBL" id="JACBXQ010000005">
    <property type="protein sequence ID" value="MBG9986863.1"/>
    <property type="molecule type" value="Genomic_DNA"/>
</dbReference>
<evidence type="ECO:0000256" key="1">
    <source>
        <dbReference type="ARBA" id="ARBA00023015"/>
    </source>
</evidence>
<evidence type="ECO:0000313" key="5">
    <source>
        <dbReference type="EMBL" id="MBG9986863.1"/>
    </source>
</evidence>
<evidence type="ECO:0000256" key="2">
    <source>
        <dbReference type="ARBA" id="ARBA00023125"/>
    </source>
</evidence>
<proteinExistence type="predicted"/>
<dbReference type="PANTHER" id="PTHR43280:SF28">
    <property type="entry name" value="HTH-TYPE TRANSCRIPTIONAL ACTIVATOR RHAS"/>
    <property type="match status" value="1"/>
</dbReference>
<dbReference type="RefSeq" id="WP_197115786.1">
    <property type="nucleotide sequence ID" value="NZ_JACBXQ010000005.1"/>
</dbReference>
<evidence type="ECO:0000259" key="4">
    <source>
        <dbReference type="PROSITE" id="PS01124"/>
    </source>
</evidence>
<feature type="domain" description="HTH araC/xylS-type" evidence="4">
    <location>
        <begin position="213"/>
        <end position="311"/>
    </location>
</feature>
<dbReference type="InterPro" id="IPR018060">
    <property type="entry name" value="HTH_AraC"/>
</dbReference>
<evidence type="ECO:0000313" key="6">
    <source>
        <dbReference type="Proteomes" id="UP000721415"/>
    </source>
</evidence>
<dbReference type="InterPro" id="IPR009057">
    <property type="entry name" value="Homeodomain-like_sf"/>
</dbReference>
<keyword evidence="6" id="KW-1185">Reference proteome</keyword>
<comment type="caution">
    <text evidence="5">The sequence shown here is derived from an EMBL/GenBank/DDBJ whole genome shotgun (WGS) entry which is preliminary data.</text>
</comment>